<proteinExistence type="predicted"/>
<gene>
    <name evidence="1" type="ORF">BMYO_1785</name>
</gene>
<dbReference type="Proteomes" id="UP000216871">
    <property type="component" value="Unassembled WGS sequence"/>
</dbReference>
<evidence type="ECO:0000313" key="1">
    <source>
        <dbReference type="EMBL" id="OZG58030.1"/>
    </source>
</evidence>
<reference evidence="1 2" key="1">
    <citation type="journal article" date="2017" name="BMC Genomics">
        <title>Comparative genomic and phylogenomic analyses of the Bifidobacteriaceae family.</title>
        <authorList>
            <person name="Lugli G.A."/>
            <person name="Milani C."/>
            <person name="Turroni F."/>
            <person name="Duranti S."/>
            <person name="Mancabelli L."/>
            <person name="Mangifesta M."/>
            <person name="Ferrario C."/>
            <person name="Modesto M."/>
            <person name="Mattarelli P."/>
            <person name="Jiri K."/>
            <person name="van Sinderen D."/>
            <person name="Ventura M."/>
        </authorList>
    </citation>
    <scope>NUCLEOTIDE SEQUENCE [LARGE SCALE GENOMIC DNA]</scope>
    <source>
        <strain evidence="1 2">DSM 100196</strain>
    </source>
</reference>
<dbReference type="AlphaFoldDB" id="A0A261FFT0"/>
<evidence type="ECO:0000313" key="2">
    <source>
        <dbReference type="Proteomes" id="UP000216871"/>
    </source>
</evidence>
<organism evidence="1 2">
    <name type="scientific">Bifidobacterium myosotis</name>
    <dbReference type="NCBI Taxonomy" id="1630166"/>
    <lineage>
        <taxon>Bacteria</taxon>
        <taxon>Bacillati</taxon>
        <taxon>Actinomycetota</taxon>
        <taxon>Actinomycetes</taxon>
        <taxon>Bifidobacteriales</taxon>
        <taxon>Bifidobacteriaceae</taxon>
        <taxon>Bifidobacterium</taxon>
    </lineage>
</organism>
<comment type="caution">
    <text evidence="1">The sequence shown here is derived from an EMBL/GenBank/DDBJ whole genome shotgun (WGS) entry which is preliminary data.</text>
</comment>
<protein>
    <submittedName>
        <fullName evidence="1">Uncharacterized protein</fullName>
    </submittedName>
</protein>
<sequence>MDTPCINAIPIRSGAYLRYEGLVRKRIANAIANANAIITVIQSRFTGLGSLL</sequence>
<dbReference type="EMBL" id="MWWW01000024">
    <property type="protein sequence ID" value="OZG58030.1"/>
    <property type="molecule type" value="Genomic_DNA"/>
</dbReference>
<keyword evidence="2" id="KW-1185">Reference proteome</keyword>
<name>A0A261FFT0_9BIFI</name>
<accession>A0A261FFT0</accession>